<keyword evidence="1" id="KW-0812">Transmembrane</keyword>
<accession>A0A158PDU6</accession>
<reference evidence="2 3" key="2">
    <citation type="submission" date="2018-11" db="EMBL/GenBank/DDBJ databases">
        <authorList>
            <consortium name="Pathogen Informatics"/>
        </authorList>
    </citation>
    <scope>NUCLEOTIDE SEQUENCE [LARGE SCALE GENOMIC DNA]</scope>
    <source>
        <strain evidence="2 3">Costa Rica</strain>
    </source>
</reference>
<name>A0A158PDU6_ANGCS</name>
<feature type="transmembrane region" description="Helical" evidence="1">
    <location>
        <begin position="41"/>
        <end position="65"/>
    </location>
</feature>
<evidence type="ECO:0000313" key="4">
    <source>
        <dbReference type="WBParaSite" id="ACOC_0000111601-mRNA-1"/>
    </source>
</evidence>
<keyword evidence="1" id="KW-1133">Transmembrane helix</keyword>
<gene>
    <name evidence="2" type="ORF">ACOC_LOCUS1117</name>
</gene>
<dbReference type="WBParaSite" id="ACOC_0000111601-mRNA-1">
    <property type="protein sequence ID" value="ACOC_0000111601-mRNA-1"/>
    <property type="gene ID" value="ACOC_0000111601"/>
</dbReference>
<proteinExistence type="predicted"/>
<evidence type="ECO:0000313" key="2">
    <source>
        <dbReference type="EMBL" id="VDM52702.1"/>
    </source>
</evidence>
<keyword evidence="1" id="KW-0472">Membrane</keyword>
<sequence>MVRGNLGLKIHNAQDNSWRMQWTQGEQPWCRHRAKDNILVWLQWMSIVMAILLVLIGIFAICWFIKQSDRKKRRSPSRSASVVGPETEFFALHMSSFLKRHSLEMNASTTTILVAAGCNSMACDVSWPDGTDIHANWYQCNESSILLFNATTFDAYAKCQASGKDIDSGLNKMIEFREPSVLPKHQI</sequence>
<dbReference type="AlphaFoldDB" id="A0A158PDU6"/>
<reference evidence="4" key="1">
    <citation type="submission" date="2016-04" db="UniProtKB">
        <authorList>
            <consortium name="WormBaseParasite"/>
        </authorList>
    </citation>
    <scope>IDENTIFICATION</scope>
</reference>
<dbReference type="Proteomes" id="UP000267027">
    <property type="component" value="Unassembled WGS sequence"/>
</dbReference>
<keyword evidence="3" id="KW-1185">Reference proteome</keyword>
<dbReference type="OrthoDB" id="5856944at2759"/>
<organism evidence="4">
    <name type="scientific">Angiostrongylus costaricensis</name>
    <name type="common">Nematode worm</name>
    <dbReference type="NCBI Taxonomy" id="334426"/>
    <lineage>
        <taxon>Eukaryota</taxon>
        <taxon>Metazoa</taxon>
        <taxon>Ecdysozoa</taxon>
        <taxon>Nematoda</taxon>
        <taxon>Chromadorea</taxon>
        <taxon>Rhabditida</taxon>
        <taxon>Rhabditina</taxon>
        <taxon>Rhabditomorpha</taxon>
        <taxon>Strongyloidea</taxon>
        <taxon>Metastrongylidae</taxon>
        <taxon>Angiostrongylus</taxon>
    </lineage>
</organism>
<evidence type="ECO:0000313" key="3">
    <source>
        <dbReference type="Proteomes" id="UP000267027"/>
    </source>
</evidence>
<dbReference type="EMBL" id="UYYA01000149">
    <property type="protein sequence ID" value="VDM52702.1"/>
    <property type="molecule type" value="Genomic_DNA"/>
</dbReference>
<evidence type="ECO:0000256" key="1">
    <source>
        <dbReference type="SAM" id="Phobius"/>
    </source>
</evidence>
<protein>
    <submittedName>
        <fullName evidence="4">C-type lectin domain-containing protein</fullName>
    </submittedName>
</protein>